<keyword evidence="6 8" id="KW-0446">Lipid-binding</keyword>
<evidence type="ECO:0000256" key="1">
    <source>
        <dbReference type="ARBA" id="ARBA00006583"/>
    </source>
</evidence>
<dbReference type="GO" id="GO:0005886">
    <property type="term" value="C:plasma membrane"/>
    <property type="evidence" value="ECO:0007669"/>
    <property type="project" value="TreeGrafter"/>
</dbReference>
<evidence type="ECO:0000256" key="5">
    <source>
        <dbReference type="ARBA" id="ARBA00022840"/>
    </source>
</evidence>
<dbReference type="InterPro" id="IPR001957">
    <property type="entry name" value="Chromosome_initiator_DnaA"/>
</dbReference>
<dbReference type="GO" id="GO:0003688">
    <property type="term" value="F:DNA replication origin binding"/>
    <property type="evidence" value="ECO:0007669"/>
    <property type="project" value="UniProtKB-UniRule"/>
</dbReference>
<comment type="subcellular location">
    <subcellularLocation>
        <location evidence="8">Cytoplasm</location>
    </subcellularLocation>
</comment>
<protein>
    <recommendedName>
        <fullName evidence="8 9">Chromosomal replication initiator protein DnaA</fullName>
    </recommendedName>
</protein>
<dbReference type="InterPro" id="IPR018312">
    <property type="entry name" value="Chromosome_initiator_DnaA_CS"/>
</dbReference>
<reference evidence="15 16" key="1">
    <citation type="submission" date="2011-04" db="EMBL/GenBank/DDBJ databases">
        <authorList>
            <person name="Muzny D."/>
            <person name="Qin X."/>
            <person name="Deng J."/>
            <person name="Jiang H."/>
            <person name="Liu Y."/>
            <person name="Qu J."/>
            <person name="Song X.-Z."/>
            <person name="Zhang L."/>
            <person name="Thornton R."/>
            <person name="Coyle M."/>
            <person name="Francisco L."/>
            <person name="Jackson L."/>
            <person name="Javaid M."/>
            <person name="Korchina V."/>
            <person name="Kovar C."/>
            <person name="Mata R."/>
            <person name="Mathew T."/>
            <person name="Ngo R."/>
            <person name="Nguyen L."/>
            <person name="Nguyen N."/>
            <person name="Okwuonu G."/>
            <person name="Ongeri F."/>
            <person name="Pham C."/>
            <person name="Simmons D."/>
            <person name="Wilczek-Boney K."/>
            <person name="Hale W."/>
            <person name="Jakkamsetti A."/>
            <person name="Pham P."/>
            <person name="Ruth R."/>
            <person name="San Lucas F."/>
            <person name="Warren J."/>
            <person name="Zhang J."/>
            <person name="Zhao Z."/>
            <person name="Zhou C."/>
            <person name="Zhu D."/>
            <person name="Lee S."/>
            <person name="Bess C."/>
            <person name="Blankenburg K."/>
            <person name="Forbes L."/>
            <person name="Fu Q."/>
            <person name="Gubbala S."/>
            <person name="Hirani K."/>
            <person name="Jayaseelan J.C."/>
            <person name="Lara F."/>
            <person name="Munidasa M."/>
            <person name="Palculict T."/>
            <person name="Patil S."/>
            <person name="Pu L.-L."/>
            <person name="Saada N."/>
            <person name="Tang L."/>
            <person name="Weissenberger G."/>
            <person name="Zhu Y."/>
            <person name="Hemphill L."/>
            <person name="Shang Y."/>
            <person name="Youmans B."/>
            <person name="Ayvaz T."/>
            <person name="Ross M."/>
            <person name="Santibanez J."/>
            <person name="Aqrawi P."/>
            <person name="Gross S."/>
            <person name="Joshi V."/>
            <person name="Fowler G."/>
            <person name="Nazareth L."/>
            <person name="Reid J."/>
            <person name="Worley K."/>
            <person name="Petrosino J."/>
            <person name="Highlander S."/>
            <person name="Gibbs R."/>
        </authorList>
    </citation>
    <scope>NUCLEOTIDE SEQUENCE [LARGE SCALE GENOMIC DNA]</scope>
    <source>
        <strain evidence="15 16">ATCC 23330</strain>
    </source>
</reference>
<dbReference type="Pfam" id="PF00308">
    <property type="entry name" value="Bac_DnaA"/>
    <property type="match status" value="1"/>
</dbReference>
<dbReference type="STRING" id="504.KKKWG1_0130"/>
<dbReference type="SMART" id="SM00760">
    <property type="entry name" value="Bac_DnaA_C"/>
    <property type="match status" value="1"/>
</dbReference>
<feature type="binding site" evidence="8">
    <location>
        <position position="310"/>
    </location>
    <ligand>
        <name>ATP</name>
        <dbReference type="ChEBI" id="CHEBI:30616"/>
    </ligand>
</feature>
<dbReference type="GO" id="GO:0005737">
    <property type="term" value="C:cytoplasm"/>
    <property type="evidence" value="ECO:0007669"/>
    <property type="project" value="UniProtKB-SubCell"/>
</dbReference>
<dbReference type="EMBL" id="AFHS01000054">
    <property type="protein sequence ID" value="EGK07677.1"/>
    <property type="molecule type" value="Genomic_DNA"/>
</dbReference>
<dbReference type="AlphaFoldDB" id="F5S918"/>
<comment type="caution">
    <text evidence="15">The sequence shown here is derived from an EMBL/GenBank/DDBJ whole genome shotgun (WGS) entry which is preliminary data.</text>
</comment>
<dbReference type="PANTHER" id="PTHR30050">
    <property type="entry name" value="CHROMOSOMAL REPLICATION INITIATOR PROTEIN DNAA"/>
    <property type="match status" value="1"/>
</dbReference>
<dbReference type="CDD" id="cd00009">
    <property type="entry name" value="AAA"/>
    <property type="match status" value="1"/>
</dbReference>
<dbReference type="PRINTS" id="PR00051">
    <property type="entry name" value="DNAA"/>
</dbReference>
<evidence type="ECO:0000256" key="10">
    <source>
        <dbReference type="RuleBase" id="RU000577"/>
    </source>
</evidence>
<accession>F5S918</accession>
<dbReference type="SMART" id="SM00382">
    <property type="entry name" value="AAA"/>
    <property type="match status" value="1"/>
</dbReference>
<dbReference type="InterPro" id="IPR024633">
    <property type="entry name" value="DnaA_N_dom"/>
</dbReference>
<evidence type="ECO:0000256" key="12">
    <source>
        <dbReference type="SAM" id="MobiDB-lite"/>
    </source>
</evidence>
<dbReference type="Gene3D" id="3.30.300.180">
    <property type="match status" value="1"/>
</dbReference>
<feature type="binding site" evidence="8">
    <location>
        <position position="308"/>
    </location>
    <ligand>
        <name>ATP</name>
        <dbReference type="ChEBI" id="CHEBI:30616"/>
    </ligand>
</feature>
<dbReference type="InterPro" id="IPR013159">
    <property type="entry name" value="DnaA_C"/>
</dbReference>
<comment type="function">
    <text evidence="8 10">Plays an essential role in the initiation and regulation of chromosomal replication. ATP-DnaA binds to the origin of replication (oriC) to initiate formation of the DNA replication initiation complex once per cell cycle. Binds the DnaA box (a 9 base pair repeat at the origin) and separates the double-stranded (ds)DNA. Forms a right-handed helical filament on oriC DNA; dsDNA binds to the exterior of the filament while single-stranded (ss)DNA is stabiized in the filament's interior. The ATP-DnaA-oriC complex binds and stabilizes one strand of the AT-rich DNA unwinding element (DUE), permitting loading of DNA polymerase. After initiation quickly degrades to an ADP-DnaA complex that is not apt for DNA replication. Binds acidic phospholipids.</text>
</comment>
<proteinExistence type="inferred from homology"/>
<dbReference type="Pfam" id="PF08299">
    <property type="entry name" value="Bac_DnaA_C"/>
    <property type="match status" value="1"/>
</dbReference>
<evidence type="ECO:0000256" key="3">
    <source>
        <dbReference type="ARBA" id="ARBA00022705"/>
    </source>
</evidence>
<sequence length="599" mass="68097">MFGSWRFLVLGGFKVVDCNINSLFFDAVWQVIHNHSAEKVIHKVSKIRYNFAKFGGAIGKSSLHLMTLVYEIVMILADFWAQTLRRLHNELSEQQFNLAIAPITVGEENGVWIVYAQNQFKVNLLRSQYAAKLDAIRAELAPNAPELLYKVGIGTRYEMANDAPASLPDVADSVHSADVADLPEFAPSETESSLHESIAASKTKSPEKNKKQSAQDILLERMNNLRPETEVQAALDKPKATPAIEQERQREETEQRLVQTNLSPDYTFDTLVEGKGNQLAAQVAKSIAEKPGDSMYNPFFVYGATGLGKTHLVQAIGNQLIRLNPKARVRYMHSDEYIKTFMATVRNKTWDTFKQQYLHYNLLIIDDIQFIAGKDRTMEEFFFLFEHFHNRDQQIILTCDQLPSSLENMDKRLVSRFSWGMTIRLEPPELEMRINILERKAQAMNISLEENAALFIAQNVKASVRDLEGALNRVIARCRFEKRNVIDIDLATDTLRDIVASNYKPITVDLIMKTVADYYRIKISDLLGKKRTRNIARPRQMAMALAKELTTLSLPAIGDAFGGRDHTTVMHAVRTIATLRVEEMELGQDYEKLLILIQN</sequence>
<dbReference type="Gene3D" id="3.40.50.300">
    <property type="entry name" value="P-loop containing nucleotide triphosphate hydrolases"/>
    <property type="match status" value="1"/>
</dbReference>
<keyword evidence="3 8" id="KW-0235">DNA replication</keyword>
<organism evidence="15 16">
    <name type="scientific">Kingella kingae ATCC 23330</name>
    <dbReference type="NCBI Taxonomy" id="887327"/>
    <lineage>
        <taxon>Bacteria</taxon>
        <taxon>Pseudomonadati</taxon>
        <taxon>Pseudomonadota</taxon>
        <taxon>Betaproteobacteria</taxon>
        <taxon>Neisseriales</taxon>
        <taxon>Neisseriaceae</taxon>
        <taxon>Kingella</taxon>
    </lineage>
</organism>
<dbReference type="InterPro" id="IPR013317">
    <property type="entry name" value="DnaA_dom"/>
</dbReference>
<feature type="region of interest" description="Disordered" evidence="12">
    <location>
        <begin position="184"/>
        <end position="213"/>
    </location>
</feature>
<evidence type="ECO:0000256" key="7">
    <source>
        <dbReference type="ARBA" id="ARBA00023125"/>
    </source>
</evidence>
<feature type="region of interest" description="Disordered" evidence="12">
    <location>
        <begin position="230"/>
        <end position="256"/>
    </location>
</feature>
<evidence type="ECO:0000256" key="8">
    <source>
        <dbReference type="HAMAP-Rule" id="MF_00377"/>
    </source>
</evidence>
<keyword evidence="5 8" id="KW-0067">ATP-binding</keyword>
<keyword evidence="2 8" id="KW-0963">Cytoplasm</keyword>
<evidence type="ECO:0000256" key="9">
    <source>
        <dbReference type="NCBIfam" id="TIGR00362"/>
    </source>
</evidence>
<dbReference type="HAMAP" id="MF_00377">
    <property type="entry name" value="DnaA_bact"/>
    <property type="match status" value="1"/>
</dbReference>
<comment type="similarity">
    <text evidence="1 8 11">Belongs to the DnaA family.</text>
</comment>
<dbReference type="GO" id="GO:0006270">
    <property type="term" value="P:DNA replication initiation"/>
    <property type="evidence" value="ECO:0007669"/>
    <property type="project" value="UniProtKB-UniRule"/>
</dbReference>
<dbReference type="SUPFAM" id="SSF52540">
    <property type="entry name" value="P-loop containing nucleoside triphosphate hydrolases"/>
    <property type="match status" value="1"/>
</dbReference>
<evidence type="ECO:0000259" key="14">
    <source>
        <dbReference type="SMART" id="SM00760"/>
    </source>
</evidence>
<comment type="domain">
    <text evidence="8">Domain I is involved in oligomerization and binding regulators, domain II is flexibile and of varying length in different bacteria, domain III forms the AAA+ region, while domain IV binds dsDNA.</text>
</comment>
<comment type="subunit">
    <text evidence="8">Oligomerizes as a right-handed, spiral filament on DNA at oriC.</text>
</comment>
<keyword evidence="16" id="KW-1185">Reference proteome</keyword>
<dbReference type="GO" id="GO:0006275">
    <property type="term" value="P:regulation of DNA replication"/>
    <property type="evidence" value="ECO:0007669"/>
    <property type="project" value="UniProtKB-UniRule"/>
</dbReference>
<dbReference type="Gene3D" id="1.10.1750.10">
    <property type="match status" value="1"/>
</dbReference>
<dbReference type="InterPro" id="IPR010921">
    <property type="entry name" value="Trp_repressor/repl_initiator"/>
</dbReference>
<keyword evidence="7 8" id="KW-0238">DNA-binding</keyword>
<dbReference type="HOGENOM" id="CLU_026910_0_1_4"/>
<evidence type="ECO:0000313" key="15">
    <source>
        <dbReference type="EMBL" id="EGK07677.1"/>
    </source>
</evidence>
<evidence type="ECO:0000313" key="16">
    <source>
        <dbReference type="Proteomes" id="UP000004207"/>
    </source>
</evidence>
<dbReference type="InterPro" id="IPR027417">
    <property type="entry name" value="P-loop_NTPase"/>
</dbReference>
<feature type="binding site" evidence="8">
    <location>
        <position position="309"/>
    </location>
    <ligand>
        <name>ATP</name>
        <dbReference type="ChEBI" id="CHEBI:30616"/>
    </ligand>
</feature>
<comment type="caution">
    <text evidence="8">Lacks conserved residue(s) required for the propagation of feature annotation.</text>
</comment>
<evidence type="ECO:0000259" key="13">
    <source>
        <dbReference type="SMART" id="SM00382"/>
    </source>
</evidence>
<dbReference type="InterPro" id="IPR003593">
    <property type="entry name" value="AAA+_ATPase"/>
</dbReference>
<evidence type="ECO:0000256" key="6">
    <source>
        <dbReference type="ARBA" id="ARBA00023121"/>
    </source>
</evidence>
<dbReference type="GO" id="GO:0008289">
    <property type="term" value="F:lipid binding"/>
    <property type="evidence" value="ECO:0007669"/>
    <property type="project" value="UniProtKB-KW"/>
</dbReference>
<feature type="domain" description="Chromosomal replication initiator DnaA C-terminal" evidence="14">
    <location>
        <begin position="507"/>
        <end position="576"/>
    </location>
</feature>
<keyword evidence="4 8" id="KW-0547">Nucleotide-binding</keyword>
<dbReference type="eggNOG" id="COG0593">
    <property type="taxonomic scope" value="Bacteria"/>
</dbReference>
<feature type="region of interest" description="Domain IV, binds dsDNA" evidence="8">
    <location>
        <begin position="479"/>
        <end position="599"/>
    </location>
</feature>
<dbReference type="InterPro" id="IPR038454">
    <property type="entry name" value="DnaA_N_sf"/>
</dbReference>
<dbReference type="Gene3D" id="1.10.8.60">
    <property type="match status" value="1"/>
</dbReference>
<gene>
    <name evidence="8 15" type="primary">dnaA</name>
    <name evidence="15" type="ORF">HMPREF0476_1701</name>
</gene>
<feature type="region of interest" description="Domain I, interacts with DnaA modulators" evidence="8">
    <location>
        <begin position="1"/>
        <end position="228"/>
    </location>
</feature>
<evidence type="ECO:0000256" key="2">
    <source>
        <dbReference type="ARBA" id="ARBA00022490"/>
    </source>
</evidence>
<evidence type="ECO:0000256" key="11">
    <source>
        <dbReference type="RuleBase" id="RU004227"/>
    </source>
</evidence>
<name>F5S918_KINKI</name>
<dbReference type="PROSITE" id="PS01008">
    <property type="entry name" value="DNAA"/>
    <property type="match status" value="1"/>
</dbReference>
<dbReference type="CDD" id="cd06571">
    <property type="entry name" value="Bac_DnaA_C"/>
    <property type="match status" value="1"/>
</dbReference>
<dbReference type="Pfam" id="PF11638">
    <property type="entry name" value="DnaA_N"/>
    <property type="match status" value="1"/>
</dbReference>
<dbReference type="InterPro" id="IPR020591">
    <property type="entry name" value="Chromosome_initiator_DnaA-like"/>
</dbReference>
<dbReference type="GO" id="GO:0005524">
    <property type="term" value="F:ATP binding"/>
    <property type="evidence" value="ECO:0007669"/>
    <property type="project" value="UniProtKB-UniRule"/>
</dbReference>
<evidence type="ECO:0000256" key="4">
    <source>
        <dbReference type="ARBA" id="ARBA00022741"/>
    </source>
</evidence>
<dbReference type="PANTHER" id="PTHR30050:SF2">
    <property type="entry name" value="CHROMOSOMAL REPLICATION INITIATOR PROTEIN DNAA"/>
    <property type="match status" value="1"/>
</dbReference>
<dbReference type="FunFam" id="3.40.50.300:FF:000668">
    <property type="entry name" value="Chromosomal replication initiator protein DnaA"/>
    <property type="match status" value="1"/>
</dbReference>
<feature type="domain" description="AAA+ ATPase" evidence="13">
    <location>
        <begin position="295"/>
        <end position="425"/>
    </location>
</feature>
<dbReference type="SUPFAM" id="SSF48295">
    <property type="entry name" value="TrpR-like"/>
    <property type="match status" value="1"/>
</dbReference>
<dbReference type="NCBIfam" id="TIGR00362">
    <property type="entry name" value="DnaA"/>
    <property type="match status" value="1"/>
</dbReference>
<dbReference type="Proteomes" id="UP000004207">
    <property type="component" value="Unassembled WGS sequence"/>
</dbReference>
<feature type="compositionally biased region" description="Basic and acidic residues" evidence="12">
    <location>
        <begin position="245"/>
        <end position="255"/>
    </location>
</feature>
<feature type="binding site" evidence="8">
    <location>
        <position position="306"/>
    </location>
    <ligand>
        <name>ATP</name>
        <dbReference type="ChEBI" id="CHEBI:30616"/>
    </ligand>
</feature>